<protein>
    <recommendedName>
        <fullName evidence="5">Surface protein</fullName>
    </recommendedName>
</protein>
<feature type="signal peptide" evidence="2">
    <location>
        <begin position="1"/>
        <end position="21"/>
    </location>
</feature>
<evidence type="ECO:0000313" key="4">
    <source>
        <dbReference type="Proteomes" id="UP000283512"/>
    </source>
</evidence>
<proteinExistence type="predicted"/>
<dbReference type="AlphaFoldDB" id="A0A414YUI7"/>
<name>A0A414YUI7_9BACE</name>
<evidence type="ECO:0000313" key="3">
    <source>
        <dbReference type="EMBL" id="RHH90702.1"/>
    </source>
</evidence>
<keyword evidence="1" id="KW-0175">Coiled coil</keyword>
<dbReference type="PROSITE" id="PS51257">
    <property type="entry name" value="PROKAR_LIPOPROTEIN"/>
    <property type="match status" value="1"/>
</dbReference>
<sequence>MNKKFLSAVLFGALLASTTGTFTSCKDYDDDINGLSERVDAIEKTLADLNTKFGSLAYVKSVSFADGKLVVTDQNGTPTTYTIPDKDTNTKYSVEISKSVEGNTTTVTVTLKGDDGSTSSESFTLTDKDTITEDTTLDPSLFWMDENGVIWYGLKTDKDNCIKTGVTVPLHNKTSVAIIDYVVDGAKVGWDITVDNVTTHLSVLDVLPITGFSWIPKDYYNGIEAVAFGSYSYNKVVGTATADTTYTATGDETLSSFPGEANFYINPASASLAQIRGGAEGATVLYKKATNHTTRADIGATATLSMEDGILTASIVGDMNQAETDPEALDMLALRMTTTNGQTFTTNYFAVYNQKEEVSFTLVDNCELESKTIKETDKLATKWSDVKGQDAAIDANNVAAPANAHLVQALQYNEAIAGVDLNEYVAVAMTKAGESEVVNLAAKKLSIEYVLCEYDVNGTDQINYATLEGSTLKAVNYEGVNMSCIGKTPIVKATVKDTNNGNAVVAVAYIKFLYVGNEWTVSKNYKAPVSETKTVDWECFVDPALNYTTTVKYMSTQVYPNIGSELGLNALSKEEFANIYEFVTDQANVPEEFKSTNIISITELAGAEDNADNRQVVFNIDESAISKITEDGTYTFYGVYKKKDAAAAASSQYRQYPVYVAIPYVVKVQNYPTLANGGIKNVNDYRITQAWENGFAICKGSKETDNGAALYLDLNEAIDLGEFAADYADYELDIVDPEIGSPVAVLGSEWCATHGANLDWIVLTKQLTNEEEVIVPVKVYAVLCNGDKIEAGTVNVKFVNPAKVSLSKNIINVKDGTEAYTTEDLKKYITVTSSKDSSVELYKDGALTTAGEKILGKSANVTINLAKGSVIPTQWENKFTLNADGTVTWNLEGQNTLAKGQNATCDITFTIEYGKVKPSQVITDCTETSPVLGGGKLTGKFTIKAWNADEFPVE</sequence>
<evidence type="ECO:0000256" key="1">
    <source>
        <dbReference type="SAM" id="Coils"/>
    </source>
</evidence>
<reference evidence="3 4" key="1">
    <citation type="submission" date="2018-08" db="EMBL/GenBank/DDBJ databases">
        <title>A genome reference for cultivated species of the human gut microbiota.</title>
        <authorList>
            <person name="Zou Y."/>
            <person name="Xue W."/>
            <person name="Luo G."/>
        </authorList>
    </citation>
    <scope>NUCLEOTIDE SEQUENCE [LARGE SCALE GENOMIC DNA]</scope>
    <source>
        <strain evidence="3 4">AM16-49B</strain>
    </source>
</reference>
<dbReference type="Proteomes" id="UP000283512">
    <property type="component" value="Unassembled WGS sequence"/>
</dbReference>
<comment type="caution">
    <text evidence="3">The sequence shown here is derived from an EMBL/GenBank/DDBJ whole genome shotgun (WGS) entry which is preliminary data.</text>
</comment>
<organism evidence="3 4">
    <name type="scientific">Bacteroides caccae</name>
    <dbReference type="NCBI Taxonomy" id="47678"/>
    <lineage>
        <taxon>Bacteria</taxon>
        <taxon>Pseudomonadati</taxon>
        <taxon>Bacteroidota</taxon>
        <taxon>Bacteroidia</taxon>
        <taxon>Bacteroidales</taxon>
        <taxon>Bacteroidaceae</taxon>
        <taxon>Bacteroides</taxon>
    </lineage>
</organism>
<keyword evidence="2" id="KW-0732">Signal</keyword>
<feature type="coiled-coil region" evidence="1">
    <location>
        <begin position="25"/>
        <end position="52"/>
    </location>
</feature>
<gene>
    <name evidence="3" type="ORF">DW190_09695</name>
</gene>
<feature type="chain" id="PRO_5030091860" description="Surface protein" evidence="2">
    <location>
        <begin position="22"/>
        <end position="954"/>
    </location>
</feature>
<evidence type="ECO:0008006" key="5">
    <source>
        <dbReference type="Google" id="ProtNLM"/>
    </source>
</evidence>
<accession>A0A414YUI7</accession>
<dbReference type="EMBL" id="QRKD01000007">
    <property type="protein sequence ID" value="RHH90702.1"/>
    <property type="molecule type" value="Genomic_DNA"/>
</dbReference>
<evidence type="ECO:0000256" key="2">
    <source>
        <dbReference type="SAM" id="SignalP"/>
    </source>
</evidence>
<dbReference type="RefSeq" id="WP_122295466.1">
    <property type="nucleotide sequence ID" value="NZ_CAXSLD010000009.1"/>
</dbReference>